<dbReference type="InterPro" id="IPR010982">
    <property type="entry name" value="Lambda_DNA-bd_dom_sf"/>
</dbReference>
<evidence type="ECO:0000256" key="1">
    <source>
        <dbReference type="ARBA" id="ARBA00007227"/>
    </source>
</evidence>
<dbReference type="Proteomes" id="UP000177039">
    <property type="component" value="Unassembled WGS sequence"/>
</dbReference>
<dbReference type="PANTHER" id="PTHR43236:SF2">
    <property type="entry name" value="BLL0069 PROTEIN"/>
    <property type="match status" value="1"/>
</dbReference>
<dbReference type="InterPro" id="IPR001387">
    <property type="entry name" value="Cro/C1-type_HTH"/>
</dbReference>
<dbReference type="Gene3D" id="1.10.10.2910">
    <property type="match status" value="1"/>
</dbReference>
<dbReference type="InterPro" id="IPR052345">
    <property type="entry name" value="Rad_response_metalloprotease"/>
</dbReference>
<dbReference type="Gene3D" id="1.10.260.40">
    <property type="entry name" value="lambda repressor-like DNA-binding domains"/>
    <property type="match status" value="1"/>
</dbReference>
<evidence type="ECO:0000259" key="2">
    <source>
        <dbReference type="PROSITE" id="PS50943"/>
    </source>
</evidence>
<comment type="caution">
    <text evidence="3">The sequence shown here is derived from an EMBL/GenBank/DDBJ whole genome shotgun (WGS) entry which is preliminary data.</text>
</comment>
<dbReference type="SUPFAM" id="SSF47413">
    <property type="entry name" value="lambda repressor-like DNA-binding domains"/>
    <property type="match status" value="1"/>
</dbReference>
<dbReference type="PROSITE" id="PS50943">
    <property type="entry name" value="HTH_CROC1"/>
    <property type="match status" value="1"/>
</dbReference>
<organism evidence="3 4">
    <name type="scientific">Candidatus Curtissbacteria bacterium RIFCSPLOWO2_01_FULL_42_50</name>
    <dbReference type="NCBI Taxonomy" id="1797730"/>
    <lineage>
        <taxon>Bacteria</taxon>
        <taxon>Candidatus Curtissiibacteriota</taxon>
    </lineage>
</organism>
<dbReference type="PANTHER" id="PTHR43236">
    <property type="entry name" value="ANTITOXIN HIGA1"/>
    <property type="match status" value="1"/>
</dbReference>
<name>A0A1F5H2A0_9BACT</name>
<dbReference type="CDD" id="cd00093">
    <property type="entry name" value="HTH_XRE"/>
    <property type="match status" value="1"/>
</dbReference>
<dbReference type="InterPro" id="IPR010359">
    <property type="entry name" value="IrrE_HExxH"/>
</dbReference>
<comment type="similarity">
    <text evidence="1">Belongs to the short-chain fatty acyl-CoA assimilation regulator (ScfR) family.</text>
</comment>
<dbReference type="Pfam" id="PF01381">
    <property type="entry name" value="HTH_3"/>
    <property type="match status" value="1"/>
</dbReference>
<sequence>MDTVTSTYCINPILLKWARESIGYSVEQAANKLKVDVGELTKWERGETETPIKKIRKLSEVYKRATTVFLLNSIPDENISPSFRKLLYTNIKSFTPETIIAVRKAIRIQTLAKDVLDFSNNQFLAKAKVLANNNHDETLSNSIVDLLGLDEKKLTGNKNPYEQLNIWKTALESKGIYVLELGFPKDESLGFAIYDKKAPIIVLNTNDYPRSRIFTLLHELGHFIFNGDAIDDSHTILNFTSADSLEIKCNFFAGACLIPEKFIKEKIHLLRLDPKNDLEVCVSTLVRIFNVSSQVVLRRLYTLSYIEKPQFTAFNKTLKEGFSQLPEKQEKATGGNFYIKFTKNNSKTFIYDVLDAYRLNKISHFDVLDFLNIKNSTLAKLESRL</sequence>
<reference evidence="3 4" key="1">
    <citation type="journal article" date="2016" name="Nat. Commun.">
        <title>Thousands of microbial genomes shed light on interconnected biogeochemical processes in an aquifer system.</title>
        <authorList>
            <person name="Anantharaman K."/>
            <person name="Brown C.T."/>
            <person name="Hug L.A."/>
            <person name="Sharon I."/>
            <person name="Castelle C.J."/>
            <person name="Probst A.J."/>
            <person name="Thomas B.C."/>
            <person name="Singh A."/>
            <person name="Wilkins M.J."/>
            <person name="Karaoz U."/>
            <person name="Brodie E.L."/>
            <person name="Williams K.H."/>
            <person name="Hubbard S.S."/>
            <person name="Banfield J.F."/>
        </authorList>
    </citation>
    <scope>NUCLEOTIDE SEQUENCE [LARGE SCALE GENOMIC DNA]</scope>
</reference>
<gene>
    <name evidence="3" type="ORF">A3B54_04240</name>
</gene>
<evidence type="ECO:0000313" key="4">
    <source>
        <dbReference type="Proteomes" id="UP000177039"/>
    </source>
</evidence>
<protein>
    <recommendedName>
        <fullName evidence="2">HTH cro/C1-type domain-containing protein</fullName>
    </recommendedName>
</protein>
<dbReference type="Pfam" id="PF06114">
    <property type="entry name" value="Peptidase_M78"/>
    <property type="match status" value="1"/>
</dbReference>
<dbReference type="EMBL" id="MFBT01000039">
    <property type="protein sequence ID" value="OGD98292.1"/>
    <property type="molecule type" value="Genomic_DNA"/>
</dbReference>
<dbReference type="GO" id="GO:0003677">
    <property type="term" value="F:DNA binding"/>
    <property type="evidence" value="ECO:0007669"/>
    <property type="project" value="InterPro"/>
</dbReference>
<dbReference type="AlphaFoldDB" id="A0A1F5H2A0"/>
<dbReference type="SMART" id="SM00530">
    <property type="entry name" value="HTH_XRE"/>
    <property type="match status" value="1"/>
</dbReference>
<evidence type="ECO:0000313" key="3">
    <source>
        <dbReference type="EMBL" id="OGD98292.1"/>
    </source>
</evidence>
<proteinExistence type="inferred from homology"/>
<feature type="domain" description="HTH cro/C1-type" evidence="2">
    <location>
        <begin position="15"/>
        <end position="69"/>
    </location>
</feature>
<accession>A0A1F5H2A0</accession>